<accession>B9J8Z1</accession>
<dbReference type="Proteomes" id="UP000001600">
    <property type="component" value="Chromosome 1"/>
</dbReference>
<dbReference type="KEGG" id="ara:Arad_3623"/>
<dbReference type="eggNOG" id="ENOG502ZRUH">
    <property type="taxonomic scope" value="Bacteria"/>
</dbReference>
<dbReference type="RefSeq" id="WP_012652207.1">
    <property type="nucleotide sequence ID" value="NC_011985.1"/>
</dbReference>
<evidence type="ECO:0000313" key="1">
    <source>
        <dbReference type="EMBL" id="ACM27529.1"/>
    </source>
</evidence>
<dbReference type="STRING" id="311403.Arad_3623"/>
<sequence length="165" mass="18475">MTLSDKIALIALIVSLMALLQATFFWRRSFRPIVTAMVKTVSSGNVAIVYNLTVQNAGTIPARNISLHIHDSRKLEDALNGATAHHRRLFLKCFEEKTIIPILQNGAEISCSFGFTNLGGGGFWKHHARIPIWVRYEGWFGKVYLEEQEIIIADSTSFTGASWKP</sequence>
<dbReference type="HOGENOM" id="CLU_1487875_0_0_5"/>
<reference evidence="1 2" key="1">
    <citation type="journal article" date="2009" name="J. Bacteriol.">
        <title>Genome sequences of three Agrobacterium biovars help elucidate the evolution of multichromosome genomes in bacteria.</title>
        <authorList>
            <person name="Slater S.C."/>
            <person name="Goldman B.S."/>
            <person name="Goodner B."/>
            <person name="Setubal J.C."/>
            <person name="Farrand S.K."/>
            <person name="Nester E.W."/>
            <person name="Burr T.J."/>
            <person name="Banta L."/>
            <person name="Dickerman A.W."/>
            <person name="Paulsen I."/>
            <person name="Otten L."/>
            <person name="Suen G."/>
            <person name="Welch R."/>
            <person name="Almeida N.F."/>
            <person name="Arnold F."/>
            <person name="Burton O.T."/>
            <person name="Du Z."/>
            <person name="Ewing A."/>
            <person name="Godsy E."/>
            <person name="Heisel S."/>
            <person name="Houmiel K.L."/>
            <person name="Jhaveri J."/>
            <person name="Lu J."/>
            <person name="Miller N.M."/>
            <person name="Norton S."/>
            <person name="Chen Q."/>
            <person name="Phoolcharoen W."/>
            <person name="Ohlin V."/>
            <person name="Ondrusek D."/>
            <person name="Pride N."/>
            <person name="Stricklin S.L."/>
            <person name="Sun J."/>
            <person name="Wheeler C."/>
            <person name="Wilson L."/>
            <person name="Zhu H."/>
            <person name="Wood D.W."/>
        </authorList>
    </citation>
    <scope>NUCLEOTIDE SEQUENCE [LARGE SCALE GENOMIC DNA]</scope>
    <source>
        <strain evidence="2">K84 / ATCC BAA-868</strain>
    </source>
</reference>
<dbReference type="AlphaFoldDB" id="B9J8Z1"/>
<evidence type="ECO:0000313" key="2">
    <source>
        <dbReference type="Proteomes" id="UP000001600"/>
    </source>
</evidence>
<protein>
    <submittedName>
        <fullName evidence="1">Uncharacterized protein</fullName>
    </submittedName>
</protein>
<proteinExistence type="predicted"/>
<organism evidence="1 2">
    <name type="scientific">Rhizobium rhizogenes (strain K84 / ATCC BAA-868)</name>
    <name type="common">Agrobacterium radiobacter</name>
    <dbReference type="NCBI Taxonomy" id="311403"/>
    <lineage>
        <taxon>Bacteria</taxon>
        <taxon>Pseudomonadati</taxon>
        <taxon>Pseudomonadota</taxon>
        <taxon>Alphaproteobacteria</taxon>
        <taxon>Hyphomicrobiales</taxon>
        <taxon>Rhizobiaceae</taxon>
        <taxon>Rhizobium/Agrobacterium group</taxon>
        <taxon>Rhizobium</taxon>
    </lineage>
</organism>
<gene>
    <name evidence="1" type="ordered locus">Arad_3623</name>
</gene>
<dbReference type="EMBL" id="CP000628">
    <property type="protein sequence ID" value="ACM27529.1"/>
    <property type="molecule type" value="Genomic_DNA"/>
</dbReference>
<name>B9J8Z1_RHIR8</name>